<evidence type="ECO:0000313" key="4">
    <source>
        <dbReference type="Proteomes" id="UP000580839"/>
    </source>
</evidence>
<sequence>MSRRTEIQVGITVLAALAIVVVSVMWLKDFSMGRGARVWTVAFPQTGGLSKSDEVQVNGIRKGAVDDVALAGDGVVVKLALASDVHLTSDSRVAIRNVGLMGEKVISVDLRTSGQRYAVTDTIPGVYEKGIPEVMAELGGTISAVNAIASNMQALASTMNENGSFAATLANFKQTSEELRGAVTENRATLRNTLGDFAAAARTARGLTTDREAQLRKSLDDFGRAAENMNRLSSRLDSLRASLQSVTSRVDRGEGSLGKVMKDDSLYNEIKGSIRSLNDLIADVKKNPKKYLHVSVF</sequence>
<dbReference type="Proteomes" id="UP000580839">
    <property type="component" value="Unassembled WGS sequence"/>
</dbReference>
<reference evidence="3 4" key="1">
    <citation type="submission" date="2020-04" db="EMBL/GenBank/DDBJ databases">
        <title>Metagenomic profiling of ammonia- and methane-oxidizing microorganisms in a Dutch drinking water treatment plant.</title>
        <authorList>
            <person name="Poghosyan L."/>
            <person name="Leucker S."/>
        </authorList>
    </citation>
    <scope>NUCLEOTIDE SEQUENCE [LARGE SCALE GENOMIC DNA]</scope>
    <source>
        <strain evidence="3">S-RSF-IL-03</strain>
    </source>
</reference>
<feature type="domain" description="Mce/MlaD" evidence="2">
    <location>
        <begin position="40"/>
        <end position="109"/>
    </location>
</feature>
<dbReference type="PANTHER" id="PTHR33371:SF4">
    <property type="entry name" value="INTERMEMBRANE PHOSPHOLIPID TRANSPORT SYSTEM BINDING PROTEIN MLAD"/>
    <property type="match status" value="1"/>
</dbReference>
<accession>A0A849SEJ0</accession>
<protein>
    <submittedName>
        <fullName evidence="3">MCE family protein</fullName>
    </submittedName>
</protein>
<evidence type="ECO:0000256" key="1">
    <source>
        <dbReference type="SAM" id="Phobius"/>
    </source>
</evidence>
<dbReference type="AlphaFoldDB" id="A0A849SEJ0"/>
<dbReference type="InterPro" id="IPR052336">
    <property type="entry name" value="MlaD_Phospholipid_Transporter"/>
</dbReference>
<evidence type="ECO:0000259" key="2">
    <source>
        <dbReference type="Pfam" id="PF02470"/>
    </source>
</evidence>
<dbReference type="EMBL" id="JABFRW010000074">
    <property type="protein sequence ID" value="NOT33792.1"/>
    <property type="molecule type" value="Genomic_DNA"/>
</dbReference>
<gene>
    <name evidence="3" type="ORF">HOP12_06425</name>
</gene>
<name>A0A849SEJ0_UNCEI</name>
<dbReference type="PANTHER" id="PTHR33371">
    <property type="entry name" value="INTERMEMBRANE PHOSPHOLIPID TRANSPORT SYSTEM BINDING PROTEIN MLAD-RELATED"/>
    <property type="match status" value="1"/>
</dbReference>
<dbReference type="Pfam" id="PF02470">
    <property type="entry name" value="MlaD"/>
    <property type="match status" value="1"/>
</dbReference>
<dbReference type="InterPro" id="IPR003399">
    <property type="entry name" value="Mce/MlaD"/>
</dbReference>
<keyword evidence="1" id="KW-1133">Transmembrane helix</keyword>
<evidence type="ECO:0000313" key="3">
    <source>
        <dbReference type="EMBL" id="NOT33792.1"/>
    </source>
</evidence>
<organism evidence="3 4">
    <name type="scientific">Eiseniibacteriota bacterium</name>
    <dbReference type="NCBI Taxonomy" id="2212470"/>
    <lineage>
        <taxon>Bacteria</taxon>
        <taxon>Candidatus Eiseniibacteriota</taxon>
    </lineage>
</organism>
<keyword evidence="1" id="KW-0472">Membrane</keyword>
<proteinExistence type="predicted"/>
<comment type="caution">
    <text evidence="3">The sequence shown here is derived from an EMBL/GenBank/DDBJ whole genome shotgun (WGS) entry which is preliminary data.</text>
</comment>
<feature type="transmembrane region" description="Helical" evidence="1">
    <location>
        <begin position="7"/>
        <end position="27"/>
    </location>
</feature>
<keyword evidence="1" id="KW-0812">Transmembrane</keyword>